<evidence type="ECO:0000256" key="5">
    <source>
        <dbReference type="ARBA" id="ARBA00022723"/>
    </source>
</evidence>
<dbReference type="InterPro" id="IPR023404">
    <property type="entry name" value="rSAM_horseshoe"/>
</dbReference>
<feature type="domain" description="MTTase N-terminal" evidence="8">
    <location>
        <begin position="1"/>
        <end position="103"/>
    </location>
</feature>
<accession>A0ABX6TBZ8</accession>
<dbReference type="InterPro" id="IPR038135">
    <property type="entry name" value="Methylthiotransferase_N_sf"/>
</dbReference>
<dbReference type="InterPro" id="IPR005839">
    <property type="entry name" value="Methylthiotransferase"/>
</dbReference>
<dbReference type="CDD" id="cd01335">
    <property type="entry name" value="Radical_SAM"/>
    <property type="match status" value="1"/>
</dbReference>
<dbReference type="Pfam" id="PF00919">
    <property type="entry name" value="UPF0004"/>
    <property type="match status" value="1"/>
</dbReference>
<dbReference type="InterPro" id="IPR013848">
    <property type="entry name" value="Methylthiotransferase_N"/>
</dbReference>
<keyword evidence="2" id="KW-0004">4Fe-4S</keyword>
<dbReference type="PROSITE" id="PS01278">
    <property type="entry name" value="MTTASE_RADICAL"/>
    <property type="match status" value="1"/>
</dbReference>
<evidence type="ECO:0000259" key="9">
    <source>
        <dbReference type="PROSITE" id="PS51918"/>
    </source>
</evidence>
<dbReference type="Gene3D" id="3.80.30.20">
    <property type="entry name" value="tm_1862 like domain"/>
    <property type="match status" value="1"/>
</dbReference>
<dbReference type="InterPro" id="IPR007197">
    <property type="entry name" value="rSAM"/>
</dbReference>
<gene>
    <name evidence="10" type="primary">mtaB</name>
    <name evidence="10" type="ORF">H9L14_06960</name>
</gene>
<evidence type="ECO:0000256" key="2">
    <source>
        <dbReference type="ARBA" id="ARBA00022485"/>
    </source>
</evidence>
<comment type="cofactor">
    <cofactor evidence="1">
        <name>[4Fe-4S] cluster</name>
        <dbReference type="ChEBI" id="CHEBI:49883"/>
    </cofactor>
</comment>
<dbReference type="Proteomes" id="UP000516105">
    <property type="component" value="Chromosome"/>
</dbReference>
<evidence type="ECO:0000256" key="1">
    <source>
        <dbReference type="ARBA" id="ARBA00001966"/>
    </source>
</evidence>
<name>A0ABX6TBZ8_9SPHN</name>
<evidence type="ECO:0000256" key="7">
    <source>
        <dbReference type="ARBA" id="ARBA00023014"/>
    </source>
</evidence>
<dbReference type="PANTHER" id="PTHR11918:SF45">
    <property type="entry name" value="THREONYLCARBAMOYLADENOSINE TRNA METHYLTHIOTRANSFERASE"/>
    <property type="match status" value="1"/>
</dbReference>
<keyword evidence="6" id="KW-0408">Iron</keyword>
<reference evidence="10 11" key="1">
    <citation type="submission" date="2020-08" db="EMBL/GenBank/DDBJ databases">
        <title>Genome sequence of Sphingomonas sediminicola KACC 15039T.</title>
        <authorList>
            <person name="Hyun D.-W."/>
            <person name="Bae J.-W."/>
        </authorList>
    </citation>
    <scope>NUCLEOTIDE SEQUENCE [LARGE SCALE GENOMIC DNA]</scope>
    <source>
        <strain evidence="10 11">KACC 15039</strain>
    </source>
</reference>
<dbReference type="SUPFAM" id="SSF102114">
    <property type="entry name" value="Radical SAM enzymes"/>
    <property type="match status" value="1"/>
</dbReference>
<dbReference type="RefSeq" id="WP_187709736.1">
    <property type="nucleotide sequence ID" value="NZ_CP060782.1"/>
</dbReference>
<sequence length="393" mass="43309">MSVETITLGCRLNFAESETIRRLATTNEDWIVVNSCAVTNEAVRQTRQAIRHTRRQRPDTRILVTGCAAELDPATFADMPEVDRVVGNDNKIGSLQLDASRASQIVPAGFLGHVRSFVAVQNGCDHRCTFCSIWQARGPSRSLPFAAIREAIERELDRGAKEIALTGVDITSYDHGGMNLGKLCQQLLKSIPALARLRLSSLDSIEIDDALFELVGGEPRLMPHFHLSLQAGDDMILKRMKRRHSRAEAVRTVERIKDVRPDATIGADLIAGFPTETEEMALNSLKLLEDCDVVAAHIFPFSPRPETPADRMPQLSRELVKARAARLRQAAAQRRTRWLGGLVGSNQQVLIENNSKGHSDGFAPVRIEGTSRGDTGTARIVRSDGDHLTAVWA</sequence>
<dbReference type="InterPro" id="IPR058240">
    <property type="entry name" value="rSAM_sf"/>
</dbReference>
<evidence type="ECO:0000313" key="10">
    <source>
        <dbReference type="EMBL" id="QNP46783.1"/>
    </source>
</evidence>
<evidence type="ECO:0000313" key="11">
    <source>
        <dbReference type="Proteomes" id="UP000516105"/>
    </source>
</evidence>
<keyword evidence="11" id="KW-1185">Reference proteome</keyword>
<dbReference type="InterPro" id="IPR006638">
    <property type="entry name" value="Elp3/MiaA/NifB-like_rSAM"/>
</dbReference>
<evidence type="ECO:0000256" key="4">
    <source>
        <dbReference type="ARBA" id="ARBA00022691"/>
    </source>
</evidence>
<evidence type="ECO:0000259" key="8">
    <source>
        <dbReference type="PROSITE" id="PS51449"/>
    </source>
</evidence>
<dbReference type="NCBIfam" id="TIGR01579">
    <property type="entry name" value="MiaB-like-C"/>
    <property type="match status" value="1"/>
</dbReference>
<evidence type="ECO:0000256" key="3">
    <source>
        <dbReference type="ARBA" id="ARBA00022679"/>
    </source>
</evidence>
<proteinExistence type="predicted"/>
<organism evidence="10 11">
    <name type="scientific">Sphingomonas sediminicola</name>
    <dbReference type="NCBI Taxonomy" id="386874"/>
    <lineage>
        <taxon>Bacteria</taxon>
        <taxon>Pseudomonadati</taxon>
        <taxon>Pseudomonadota</taxon>
        <taxon>Alphaproteobacteria</taxon>
        <taxon>Sphingomonadales</taxon>
        <taxon>Sphingomonadaceae</taxon>
        <taxon>Sphingomonas</taxon>
    </lineage>
</organism>
<keyword evidence="7" id="KW-0411">Iron-sulfur</keyword>
<dbReference type="InterPro" id="IPR006467">
    <property type="entry name" value="MiaB-like_bact"/>
</dbReference>
<dbReference type="SFLD" id="SFLDS00029">
    <property type="entry name" value="Radical_SAM"/>
    <property type="match status" value="1"/>
</dbReference>
<evidence type="ECO:0000256" key="6">
    <source>
        <dbReference type="ARBA" id="ARBA00023004"/>
    </source>
</evidence>
<feature type="domain" description="Radical SAM core" evidence="9">
    <location>
        <begin position="110"/>
        <end position="337"/>
    </location>
</feature>
<keyword evidence="4" id="KW-0949">S-adenosyl-L-methionine</keyword>
<dbReference type="PANTHER" id="PTHR11918">
    <property type="entry name" value="RADICAL SAM PROTEINS"/>
    <property type="match status" value="1"/>
</dbReference>
<dbReference type="NCBIfam" id="TIGR00089">
    <property type="entry name" value="MiaB/RimO family radical SAM methylthiotransferase"/>
    <property type="match status" value="1"/>
</dbReference>
<dbReference type="PROSITE" id="PS51449">
    <property type="entry name" value="MTTASE_N"/>
    <property type="match status" value="1"/>
</dbReference>
<dbReference type="Gene3D" id="3.40.50.12160">
    <property type="entry name" value="Methylthiotransferase, N-terminal domain"/>
    <property type="match status" value="1"/>
</dbReference>
<dbReference type="EMBL" id="CP060782">
    <property type="protein sequence ID" value="QNP46783.1"/>
    <property type="molecule type" value="Genomic_DNA"/>
</dbReference>
<protein>
    <submittedName>
        <fullName evidence="10">tRNA (N(6)-L-threonylcarbamoyladenosine(37)-C(2))-methylthiotransferase MtaB</fullName>
    </submittedName>
</protein>
<dbReference type="PROSITE" id="PS51918">
    <property type="entry name" value="RADICAL_SAM"/>
    <property type="match status" value="1"/>
</dbReference>
<dbReference type="Pfam" id="PF04055">
    <property type="entry name" value="Radical_SAM"/>
    <property type="match status" value="1"/>
</dbReference>
<dbReference type="InterPro" id="IPR020612">
    <property type="entry name" value="Methylthiotransferase_CS"/>
</dbReference>
<keyword evidence="5" id="KW-0479">Metal-binding</keyword>
<dbReference type="SMART" id="SM00729">
    <property type="entry name" value="Elp3"/>
    <property type="match status" value="1"/>
</dbReference>
<dbReference type="SFLD" id="SFLDG01082">
    <property type="entry name" value="B12-binding_domain_containing"/>
    <property type="match status" value="1"/>
</dbReference>
<keyword evidence="3" id="KW-0808">Transferase</keyword>